<dbReference type="GO" id="GO:0006952">
    <property type="term" value="P:defense response"/>
    <property type="evidence" value="ECO:0007669"/>
    <property type="project" value="UniProtKB-KW"/>
</dbReference>
<dbReference type="Gene3D" id="3.80.10.10">
    <property type="entry name" value="Ribonuclease Inhibitor"/>
    <property type="match status" value="1"/>
</dbReference>
<dbReference type="PANTHER" id="PTHR36766:SF61">
    <property type="entry name" value="NB-ARC DOMAIN DISEASE RESISTANCE PROTEIN"/>
    <property type="match status" value="1"/>
</dbReference>
<dbReference type="AlphaFoldDB" id="A0A2N9G836"/>
<proteinExistence type="predicted"/>
<organism evidence="2">
    <name type="scientific">Fagus sylvatica</name>
    <name type="common">Beechnut</name>
    <dbReference type="NCBI Taxonomy" id="28930"/>
    <lineage>
        <taxon>Eukaryota</taxon>
        <taxon>Viridiplantae</taxon>
        <taxon>Streptophyta</taxon>
        <taxon>Embryophyta</taxon>
        <taxon>Tracheophyta</taxon>
        <taxon>Spermatophyta</taxon>
        <taxon>Magnoliopsida</taxon>
        <taxon>eudicotyledons</taxon>
        <taxon>Gunneridae</taxon>
        <taxon>Pentapetalae</taxon>
        <taxon>rosids</taxon>
        <taxon>fabids</taxon>
        <taxon>Fagales</taxon>
        <taxon>Fagaceae</taxon>
        <taxon>Fagus</taxon>
    </lineage>
</organism>
<dbReference type="SUPFAM" id="SSF52047">
    <property type="entry name" value="RNI-like"/>
    <property type="match status" value="1"/>
</dbReference>
<evidence type="ECO:0000256" key="1">
    <source>
        <dbReference type="ARBA" id="ARBA00022821"/>
    </source>
</evidence>
<reference evidence="2" key="1">
    <citation type="submission" date="2018-02" db="EMBL/GenBank/DDBJ databases">
        <authorList>
            <person name="Cohen D.B."/>
            <person name="Kent A.D."/>
        </authorList>
    </citation>
    <scope>NUCLEOTIDE SEQUENCE</scope>
</reference>
<gene>
    <name evidence="2" type="ORF">FSB_LOCUS26698</name>
</gene>
<dbReference type="PANTHER" id="PTHR36766">
    <property type="entry name" value="PLANT BROAD-SPECTRUM MILDEW RESISTANCE PROTEIN RPW8"/>
    <property type="match status" value="1"/>
</dbReference>
<sequence length="192" mass="21940">MDGRLPYLRTLVVGDCPSLTSLSLFKHLTALEFLLINNCEELSLTEEDDNENLKLSLHTLMIVKFPKLEVLPQWLQGSANTLQHLDIVDCQNFKTLPEWLPSVKSLQKLRIDDCPKLSSLPEGMQPLTALRELKIGGSPKLSRRCRKEDGPKIAHVPVVELREDYGQICRYKFVKAPEDDEDEEEFNTSHNQ</sequence>
<keyword evidence="1" id="KW-0611">Plant defense</keyword>
<accession>A0A2N9G836</accession>
<dbReference type="InterPro" id="IPR032675">
    <property type="entry name" value="LRR_dom_sf"/>
</dbReference>
<name>A0A2N9G836_FAGSY</name>
<protein>
    <submittedName>
        <fullName evidence="2">Uncharacterized protein</fullName>
    </submittedName>
</protein>
<dbReference type="EMBL" id="OIVN01001902">
    <property type="protein sequence ID" value="SPC98816.1"/>
    <property type="molecule type" value="Genomic_DNA"/>
</dbReference>
<evidence type="ECO:0000313" key="2">
    <source>
        <dbReference type="EMBL" id="SPC98816.1"/>
    </source>
</evidence>